<accession>J3MPN6</accession>
<keyword evidence="3" id="KW-1185">Reference proteome</keyword>
<dbReference type="AlphaFoldDB" id="J3MPN6"/>
<dbReference type="HOGENOM" id="CLU_738465_0_0_1"/>
<dbReference type="EnsemblPlants" id="OB08G10650.1">
    <property type="protein sequence ID" value="OB08G10650.1"/>
    <property type="gene ID" value="OB08G10650"/>
</dbReference>
<dbReference type="Proteomes" id="UP000006038">
    <property type="component" value="Chromosome 8"/>
</dbReference>
<name>J3MPN6_ORYBR</name>
<evidence type="ECO:0000313" key="2">
    <source>
        <dbReference type="EnsemblPlants" id="OB08G10650.1"/>
    </source>
</evidence>
<dbReference type="STRING" id="4533.J3MPN6"/>
<evidence type="ECO:0000256" key="1">
    <source>
        <dbReference type="SAM" id="MobiDB-lite"/>
    </source>
</evidence>
<feature type="compositionally biased region" description="Polar residues" evidence="1">
    <location>
        <begin position="318"/>
        <end position="333"/>
    </location>
</feature>
<dbReference type="Gramene" id="OB08G10650.1">
    <property type="protein sequence ID" value="OB08G10650.1"/>
    <property type="gene ID" value="OB08G10650"/>
</dbReference>
<feature type="region of interest" description="Disordered" evidence="1">
    <location>
        <begin position="288"/>
        <end position="333"/>
    </location>
</feature>
<organism evidence="2">
    <name type="scientific">Oryza brachyantha</name>
    <name type="common">malo sina</name>
    <dbReference type="NCBI Taxonomy" id="4533"/>
    <lineage>
        <taxon>Eukaryota</taxon>
        <taxon>Viridiplantae</taxon>
        <taxon>Streptophyta</taxon>
        <taxon>Embryophyta</taxon>
        <taxon>Tracheophyta</taxon>
        <taxon>Spermatophyta</taxon>
        <taxon>Magnoliopsida</taxon>
        <taxon>Liliopsida</taxon>
        <taxon>Poales</taxon>
        <taxon>Poaceae</taxon>
        <taxon>BOP clade</taxon>
        <taxon>Oryzoideae</taxon>
        <taxon>Oryzeae</taxon>
        <taxon>Oryzinae</taxon>
        <taxon>Oryza</taxon>
    </lineage>
</organism>
<evidence type="ECO:0000313" key="3">
    <source>
        <dbReference type="Proteomes" id="UP000006038"/>
    </source>
</evidence>
<protein>
    <submittedName>
        <fullName evidence="2">Uncharacterized protein</fullName>
    </submittedName>
</protein>
<reference evidence="2" key="2">
    <citation type="submission" date="2013-04" db="UniProtKB">
        <authorList>
            <consortium name="EnsemblPlants"/>
        </authorList>
    </citation>
    <scope>IDENTIFICATION</scope>
</reference>
<sequence length="375" mass="41913">MHSSRHELEQALRIIHPRWVISTTPPSMALELSYVKKHCLASRLRADDPLWKLLRLADGNPTVSSGSPQPVAAVEIIIKKSEEEEVTYSADGSFGDDRLRMQDKEPTLEDFEINVELPVTLFGMARFGLPHEPELWKDEGESVQVIEEDELQVQVESSATECEQRKDGKSDMPAEAIDSVEVLPEEQNSAIESEQSKDCEPKDGIKAIDLTEVEVNEQTSCTESVLWKKHGGNECVSATERGDLDAQEQKFTARYQLWKVRKPKGMESVESIVQGENRAETIDQVLEVDPLASSQERNKERTKKDTVPQETDHENSEVTDNASSDSNAIGSSKGLNANLRKLYRSMNVPVPRPLPSLVELMATSKRPRVSPAVQL</sequence>
<dbReference type="OMA" id="HPRWVIS"/>
<reference evidence="2" key="1">
    <citation type="journal article" date="2013" name="Nat. Commun.">
        <title>Whole-genome sequencing of Oryza brachyantha reveals mechanisms underlying Oryza genome evolution.</title>
        <authorList>
            <person name="Chen J."/>
            <person name="Huang Q."/>
            <person name="Gao D."/>
            <person name="Wang J."/>
            <person name="Lang Y."/>
            <person name="Liu T."/>
            <person name="Li B."/>
            <person name="Bai Z."/>
            <person name="Luis Goicoechea J."/>
            <person name="Liang C."/>
            <person name="Chen C."/>
            <person name="Zhang W."/>
            <person name="Sun S."/>
            <person name="Liao Y."/>
            <person name="Zhang X."/>
            <person name="Yang L."/>
            <person name="Song C."/>
            <person name="Wang M."/>
            <person name="Shi J."/>
            <person name="Liu G."/>
            <person name="Liu J."/>
            <person name="Zhou H."/>
            <person name="Zhou W."/>
            <person name="Yu Q."/>
            <person name="An N."/>
            <person name="Chen Y."/>
            <person name="Cai Q."/>
            <person name="Wang B."/>
            <person name="Liu B."/>
            <person name="Min J."/>
            <person name="Huang Y."/>
            <person name="Wu H."/>
            <person name="Li Z."/>
            <person name="Zhang Y."/>
            <person name="Yin Y."/>
            <person name="Song W."/>
            <person name="Jiang J."/>
            <person name="Jackson S.A."/>
            <person name="Wing R.A."/>
            <person name="Wang J."/>
            <person name="Chen M."/>
        </authorList>
    </citation>
    <scope>NUCLEOTIDE SEQUENCE [LARGE SCALE GENOMIC DNA]</scope>
    <source>
        <strain evidence="2">cv. IRGC 101232</strain>
    </source>
</reference>
<feature type="compositionally biased region" description="Basic and acidic residues" evidence="1">
    <location>
        <begin position="296"/>
        <end position="316"/>
    </location>
</feature>
<dbReference type="eggNOG" id="KOG1361">
    <property type="taxonomic scope" value="Eukaryota"/>
</dbReference>
<proteinExistence type="predicted"/>